<dbReference type="PANTHER" id="PTHR39337:SF1">
    <property type="entry name" value="BLR5642 PROTEIN"/>
    <property type="match status" value="1"/>
</dbReference>
<name>A0A483CS85_9EURY</name>
<comment type="caution">
    <text evidence="1">The sequence shown here is derived from an EMBL/GenBank/DDBJ whole genome shotgun (WGS) entry which is preliminary data.</text>
</comment>
<dbReference type="Pfam" id="PF04343">
    <property type="entry name" value="DUF488"/>
    <property type="match status" value="1"/>
</dbReference>
<organism evidence="1 2">
    <name type="scientific">Methanofollis fontis</name>
    <dbReference type="NCBI Taxonomy" id="2052832"/>
    <lineage>
        <taxon>Archaea</taxon>
        <taxon>Methanobacteriati</taxon>
        <taxon>Methanobacteriota</taxon>
        <taxon>Stenosarchaea group</taxon>
        <taxon>Methanomicrobia</taxon>
        <taxon>Methanomicrobiales</taxon>
        <taxon>Methanomicrobiaceae</taxon>
        <taxon>Methanofollis</taxon>
    </lineage>
</organism>
<dbReference type="InterPro" id="IPR007438">
    <property type="entry name" value="DUF488"/>
</dbReference>
<dbReference type="EMBL" id="PGCL01000003">
    <property type="protein sequence ID" value="TAJ43945.1"/>
    <property type="molecule type" value="Genomic_DNA"/>
</dbReference>
<dbReference type="PANTHER" id="PTHR39337">
    <property type="entry name" value="BLR5642 PROTEIN"/>
    <property type="match status" value="1"/>
</dbReference>
<gene>
    <name evidence="1" type="ORF">CUJ86_07775</name>
</gene>
<dbReference type="AlphaFoldDB" id="A0A483CS85"/>
<evidence type="ECO:0000313" key="2">
    <source>
        <dbReference type="Proteomes" id="UP000292580"/>
    </source>
</evidence>
<dbReference type="PIRSF" id="PIRSF024492">
    <property type="entry name" value="UCP024492"/>
    <property type="match status" value="1"/>
</dbReference>
<protein>
    <recommendedName>
        <fullName evidence="3">DUF488 domain-containing protein</fullName>
    </recommendedName>
</protein>
<dbReference type="OrthoDB" id="15220at2157"/>
<accession>A0A483CS85</accession>
<evidence type="ECO:0008006" key="3">
    <source>
        <dbReference type="Google" id="ProtNLM"/>
    </source>
</evidence>
<dbReference type="InterPro" id="IPR014519">
    <property type="entry name" value="UCP024492"/>
</dbReference>
<evidence type="ECO:0000313" key="1">
    <source>
        <dbReference type="EMBL" id="TAJ43945.1"/>
    </source>
</evidence>
<keyword evidence="2" id="KW-1185">Reference proteome</keyword>
<reference evidence="1 2" key="1">
    <citation type="submission" date="2017-11" db="EMBL/GenBank/DDBJ databases">
        <title>Isolation and Characterization of Methanofollis Species from Methane Seep Offshore SW Taiwan.</title>
        <authorList>
            <person name="Teng N.-H."/>
            <person name="Lai M.-C."/>
            <person name="Chen S.-C."/>
        </authorList>
    </citation>
    <scope>NUCLEOTIDE SEQUENCE [LARGE SCALE GENOMIC DNA]</scope>
    <source>
        <strain evidence="1 2">FWC-SCC2</strain>
    </source>
</reference>
<dbReference type="Proteomes" id="UP000292580">
    <property type="component" value="Unassembled WGS sequence"/>
</dbReference>
<proteinExistence type="predicted"/>
<dbReference type="RefSeq" id="WP_130647006.1">
    <property type="nucleotide sequence ID" value="NZ_PGCL01000003.1"/>
</dbReference>
<sequence length="153" mass="17499">MKNRKVFTIGTANRRAGEFIDLLREEEIAVLADVRSVPWSALDQFRKENLARLCMDAGIEYLWLGAALGGFRDEGYEAYMKTAAFRDALCSLEERAARMRTAICCAEAEPWRCHRWLIAGALHRRGWTVVHILGPGERMRHTDLSFYRSPPPT</sequence>